<name>A0AAN8WSL2_HALRR</name>
<protein>
    <submittedName>
        <fullName evidence="1">Uncharacterized protein</fullName>
    </submittedName>
</protein>
<dbReference type="Proteomes" id="UP001381693">
    <property type="component" value="Unassembled WGS sequence"/>
</dbReference>
<keyword evidence="2" id="KW-1185">Reference proteome</keyword>
<gene>
    <name evidence="1" type="ORF">SK128_025396</name>
</gene>
<dbReference type="SUPFAM" id="SSF53850">
    <property type="entry name" value="Periplasmic binding protein-like II"/>
    <property type="match status" value="1"/>
</dbReference>
<proteinExistence type="predicted"/>
<feature type="non-terminal residue" evidence="1">
    <location>
        <position position="133"/>
    </location>
</feature>
<sequence>LCMLDYGEFVPQALMQSEDTKLHALGAKLDLVPMIVDVWDGDEACVARVMEENYVQLDFFPYLQNLYISLGYIDDVYTIREKIYEANLAFFFRKDTPWKYKFDEGIRRLVEANLIEKWYDDIMNARRTRRADK</sequence>
<evidence type="ECO:0000313" key="2">
    <source>
        <dbReference type="Proteomes" id="UP001381693"/>
    </source>
</evidence>
<dbReference type="AlphaFoldDB" id="A0AAN8WSL2"/>
<feature type="non-terminal residue" evidence="1">
    <location>
        <position position="1"/>
    </location>
</feature>
<dbReference type="EMBL" id="JAXCGZ010019062">
    <property type="protein sequence ID" value="KAK7066689.1"/>
    <property type="molecule type" value="Genomic_DNA"/>
</dbReference>
<organism evidence="1 2">
    <name type="scientific">Halocaridina rubra</name>
    <name type="common">Hawaiian red shrimp</name>
    <dbReference type="NCBI Taxonomy" id="373956"/>
    <lineage>
        <taxon>Eukaryota</taxon>
        <taxon>Metazoa</taxon>
        <taxon>Ecdysozoa</taxon>
        <taxon>Arthropoda</taxon>
        <taxon>Crustacea</taxon>
        <taxon>Multicrustacea</taxon>
        <taxon>Malacostraca</taxon>
        <taxon>Eumalacostraca</taxon>
        <taxon>Eucarida</taxon>
        <taxon>Decapoda</taxon>
        <taxon>Pleocyemata</taxon>
        <taxon>Caridea</taxon>
        <taxon>Atyoidea</taxon>
        <taxon>Atyidae</taxon>
        <taxon>Halocaridina</taxon>
    </lineage>
</organism>
<reference evidence="1 2" key="1">
    <citation type="submission" date="2023-11" db="EMBL/GenBank/DDBJ databases">
        <title>Halocaridina rubra genome assembly.</title>
        <authorList>
            <person name="Smith C."/>
        </authorList>
    </citation>
    <scope>NUCLEOTIDE SEQUENCE [LARGE SCALE GENOMIC DNA]</scope>
    <source>
        <strain evidence="1">EP-1</strain>
        <tissue evidence="1">Whole</tissue>
    </source>
</reference>
<comment type="caution">
    <text evidence="1">The sequence shown here is derived from an EMBL/GenBank/DDBJ whole genome shotgun (WGS) entry which is preliminary data.</text>
</comment>
<accession>A0AAN8WSL2</accession>
<evidence type="ECO:0000313" key="1">
    <source>
        <dbReference type="EMBL" id="KAK7066689.1"/>
    </source>
</evidence>